<dbReference type="Proteomes" id="UP001266305">
    <property type="component" value="Unassembled WGS sequence"/>
</dbReference>
<evidence type="ECO:0000313" key="3">
    <source>
        <dbReference type="Proteomes" id="UP001266305"/>
    </source>
</evidence>
<proteinExistence type="predicted"/>
<comment type="caution">
    <text evidence="2">The sequence shown here is derived from an EMBL/GenBank/DDBJ whole genome shotgun (WGS) entry which is preliminary data.</text>
</comment>
<gene>
    <name evidence="2" type="ORF">P7K49_023404</name>
</gene>
<evidence type="ECO:0000313" key="2">
    <source>
        <dbReference type="EMBL" id="KAK2097953.1"/>
    </source>
</evidence>
<name>A0ABQ9ULJ5_SAGOE</name>
<keyword evidence="3" id="KW-1185">Reference proteome</keyword>
<reference evidence="2 3" key="1">
    <citation type="submission" date="2023-05" db="EMBL/GenBank/DDBJ databases">
        <title>B98-5 Cell Line De Novo Hybrid Assembly: An Optical Mapping Approach.</title>
        <authorList>
            <person name="Kananen K."/>
            <person name="Auerbach J.A."/>
            <person name="Kautto E."/>
            <person name="Blachly J.S."/>
        </authorList>
    </citation>
    <scope>NUCLEOTIDE SEQUENCE [LARGE SCALE GENOMIC DNA]</scope>
    <source>
        <strain evidence="2">B95-8</strain>
        <tissue evidence="2">Cell line</tissue>
    </source>
</reference>
<accession>A0ABQ9ULJ5</accession>
<feature type="region of interest" description="Disordered" evidence="1">
    <location>
        <begin position="1"/>
        <end position="97"/>
    </location>
</feature>
<evidence type="ECO:0000256" key="1">
    <source>
        <dbReference type="SAM" id="MobiDB-lite"/>
    </source>
</evidence>
<sequence length="168" mass="18584">MWGYSGLRARDCPRFQAGPRSPRRGRTERPGSQLPAQPHRATQETTGPDSRAALERPASPPVPAGSRWPPTASREVQPRRLTNSRLQERPGILSRDLRGACRSYGKEDCGTQEKEEPRRSTEALLCLKKSSRELNNCAPFSGCVPDWTGSIMAPLIGLGSRLRPSRPE</sequence>
<organism evidence="2 3">
    <name type="scientific">Saguinus oedipus</name>
    <name type="common">Cotton-top tamarin</name>
    <name type="synonym">Oedipomidas oedipus</name>
    <dbReference type="NCBI Taxonomy" id="9490"/>
    <lineage>
        <taxon>Eukaryota</taxon>
        <taxon>Metazoa</taxon>
        <taxon>Chordata</taxon>
        <taxon>Craniata</taxon>
        <taxon>Vertebrata</taxon>
        <taxon>Euteleostomi</taxon>
        <taxon>Mammalia</taxon>
        <taxon>Eutheria</taxon>
        <taxon>Euarchontoglires</taxon>
        <taxon>Primates</taxon>
        <taxon>Haplorrhini</taxon>
        <taxon>Platyrrhini</taxon>
        <taxon>Cebidae</taxon>
        <taxon>Callitrichinae</taxon>
        <taxon>Saguinus</taxon>
    </lineage>
</organism>
<dbReference type="EMBL" id="JASSZA010000011">
    <property type="protein sequence ID" value="KAK2097953.1"/>
    <property type="molecule type" value="Genomic_DNA"/>
</dbReference>
<protein>
    <submittedName>
        <fullName evidence="2">Uncharacterized protein</fullName>
    </submittedName>
</protein>